<organism evidence="1 2">
    <name type="scientific">Pluteus cervinus</name>
    <dbReference type="NCBI Taxonomy" id="181527"/>
    <lineage>
        <taxon>Eukaryota</taxon>
        <taxon>Fungi</taxon>
        <taxon>Dikarya</taxon>
        <taxon>Basidiomycota</taxon>
        <taxon>Agaricomycotina</taxon>
        <taxon>Agaricomycetes</taxon>
        <taxon>Agaricomycetidae</taxon>
        <taxon>Agaricales</taxon>
        <taxon>Pluteineae</taxon>
        <taxon>Pluteaceae</taxon>
        <taxon>Pluteus</taxon>
    </lineage>
</organism>
<protein>
    <submittedName>
        <fullName evidence="1">Uncharacterized protein</fullName>
    </submittedName>
</protein>
<sequence>MTPKFWRRANWAAAQSLEELILQEVDVFEAFLDGGPPTLQTLLLRGCRVGWSRIPSSPHLTTLHLHYPTNCGTSQVLLRYLRTVPLLENLELAYALLDGERTNHHDRVLLPRLQHLLVEGMLDVEVLNFFGGITIPSTAKISANMDGEEDGNTTPIESLTALQNCRSTSMPWDPTVLVITVTQLELMFDIYEDAKGEQSLPILHFIFNDPGAGAVVESSCTLFNLTNLTLLDINIFPAIHAIPPTLWSNTFGQLPNLRTLKVRGDTCTSFVKHLFDEGNTIYNHDGQPPSLSFPVLEVLALAGWDRSAWHPNPLISALKTRIDLGHRLQELILFVAGDHNCAGEDEEIPCKIKFRDLADTVEELLHNQL</sequence>
<accession>A0ACD3AFZ8</accession>
<dbReference type="EMBL" id="ML208505">
    <property type="protein sequence ID" value="TFK63772.1"/>
    <property type="molecule type" value="Genomic_DNA"/>
</dbReference>
<evidence type="ECO:0000313" key="1">
    <source>
        <dbReference type="EMBL" id="TFK63772.1"/>
    </source>
</evidence>
<proteinExistence type="predicted"/>
<name>A0ACD3AFZ8_9AGAR</name>
<reference evidence="1 2" key="1">
    <citation type="journal article" date="2019" name="Nat. Ecol. Evol.">
        <title>Megaphylogeny resolves global patterns of mushroom evolution.</title>
        <authorList>
            <person name="Varga T."/>
            <person name="Krizsan K."/>
            <person name="Foldi C."/>
            <person name="Dima B."/>
            <person name="Sanchez-Garcia M."/>
            <person name="Sanchez-Ramirez S."/>
            <person name="Szollosi G.J."/>
            <person name="Szarkandi J.G."/>
            <person name="Papp V."/>
            <person name="Albert L."/>
            <person name="Andreopoulos W."/>
            <person name="Angelini C."/>
            <person name="Antonin V."/>
            <person name="Barry K.W."/>
            <person name="Bougher N.L."/>
            <person name="Buchanan P."/>
            <person name="Buyck B."/>
            <person name="Bense V."/>
            <person name="Catcheside P."/>
            <person name="Chovatia M."/>
            <person name="Cooper J."/>
            <person name="Damon W."/>
            <person name="Desjardin D."/>
            <person name="Finy P."/>
            <person name="Geml J."/>
            <person name="Haridas S."/>
            <person name="Hughes K."/>
            <person name="Justo A."/>
            <person name="Karasinski D."/>
            <person name="Kautmanova I."/>
            <person name="Kiss B."/>
            <person name="Kocsube S."/>
            <person name="Kotiranta H."/>
            <person name="LaButti K.M."/>
            <person name="Lechner B.E."/>
            <person name="Liimatainen K."/>
            <person name="Lipzen A."/>
            <person name="Lukacs Z."/>
            <person name="Mihaltcheva S."/>
            <person name="Morgado L.N."/>
            <person name="Niskanen T."/>
            <person name="Noordeloos M.E."/>
            <person name="Ohm R.A."/>
            <person name="Ortiz-Santana B."/>
            <person name="Ovrebo C."/>
            <person name="Racz N."/>
            <person name="Riley R."/>
            <person name="Savchenko A."/>
            <person name="Shiryaev A."/>
            <person name="Soop K."/>
            <person name="Spirin V."/>
            <person name="Szebenyi C."/>
            <person name="Tomsovsky M."/>
            <person name="Tulloss R.E."/>
            <person name="Uehling J."/>
            <person name="Grigoriev I.V."/>
            <person name="Vagvolgyi C."/>
            <person name="Papp T."/>
            <person name="Martin F.M."/>
            <person name="Miettinen O."/>
            <person name="Hibbett D.S."/>
            <person name="Nagy L.G."/>
        </authorList>
    </citation>
    <scope>NUCLEOTIDE SEQUENCE [LARGE SCALE GENOMIC DNA]</scope>
    <source>
        <strain evidence="1 2">NL-1719</strain>
    </source>
</reference>
<evidence type="ECO:0000313" key="2">
    <source>
        <dbReference type="Proteomes" id="UP000308600"/>
    </source>
</evidence>
<keyword evidence="2" id="KW-1185">Reference proteome</keyword>
<gene>
    <name evidence="1" type="ORF">BDN72DRAFT_902123</name>
</gene>
<dbReference type="Proteomes" id="UP000308600">
    <property type="component" value="Unassembled WGS sequence"/>
</dbReference>